<evidence type="ECO:0000313" key="4">
    <source>
        <dbReference type="Proteomes" id="UP000006073"/>
    </source>
</evidence>
<sequence>MNEEDVQSLGFSSLDDVSVFGNWGMLPQKLDSSIFSLNEIPIQKVGNSIFFFLEGPHQIKFDEGNFKYEHHLYSDSLFYLIGPKEKGNLIKENNGPPSNSSVSGDYYLVQTIKWESTNLLNSGRNWYSEPLNPSGSLNLPFEVSTGNIGNGIFQAKIMGQSLGTSTFRFLAEGTDLGEVQLAPIPNSIYGIKGREVLFSEELNNPGGNLTIRAEFQTGDANGRGFLDYALLAFPYPANALSQGKIYHILDNAAISPTANEMIWKLSPNKEISLITNRTALTSGDRIAIFEPNSVPRITSFNSANLSARSEKINSPLIIISSQRFINQVNALAAHKNSLGSNTFVISPEEIYDAFGYGTRDISAIRNFLAYHFHQSAQLKNVLFFGKGTYDYKAKLGGRPNLVPTYSSRSSLNPLTTFSSDDFFGFLELGKGEWTESPEGDETLDIGVGRIPAITTSEARTAIDKIIAYETPGNAPGNWKRNLAFLADDGDNNIHLNDAESHANHITENFPGFNIEKLYLDRFDQLRVNGIQSSPAAREALKESLDEGLLFLNYIGHGNETTLTAERVFSVSDLPDFPDNPYLPLFVTATCEFGRQDSPFIRSGAEELLFVNNKGAIGLLTTGRPVFSSVNFRLNRAFIESVFVKENGEIKDLGSIFKDTKNNSLNGAFNRNFSLIGDPSLKLAIPDLDSEIEKIKKVDLALAIDTLKAQQALLVKGKITDPSTGAVMSSYRGEYEISIYDKPLKVKTLGDESSPVEFSEQTALIFKGKGEVEEGRFEAEVFIPTNIDYSLGTGSIKLFATLQNGQEEAMGAKNIPIGGSSDMEINDMIGPEIRMFFGDEFKENPGPLNSPNVPLKILFNDESGINISSAAIGQDIELFVNNLKTATLNPQFVALESSYKKGQVVTLLRNLQEGTNTITLRAWDNVGNSSTFETELEIRGSLQIKILESKTYPNPTNYKSKFRVKHNRSGENLQLGLRIYSIMGSEIYSFSKRYVEAEAVLDDLEWIFFHQQTNYPIKGTYIYELTLESEKDGTSDHKSGKIIIQ</sequence>
<dbReference type="EMBL" id="ALWO02000014">
    <property type="protein sequence ID" value="EOZ99288.1"/>
    <property type="molecule type" value="Genomic_DNA"/>
</dbReference>
<evidence type="ECO:0000259" key="2">
    <source>
        <dbReference type="Pfam" id="PF01364"/>
    </source>
</evidence>
<dbReference type="InterPro" id="IPR001769">
    <property type="entry name" value="Gingipain"/>
</dbReference>
<keyword evidence="4" id="KW-1185">Reference proteome</keyword>
<evidence type="ECO:0000313" key="3">
    <source>
        <dbReference type="EMBL" id="EOZ99288.1"/>
    </source>
</evidence>
<dbReference type="CDD" id="cd02258">
    <property type="entry name" value="Peptidase_C25_N"/>
    <property type="match status" value="1"/>
</dbReference>
<accession>S2EAC8</accession>
<dbReference type="Gene3D" id="3.40.50.10390">
    <property type="entry name" value="Gingipain r, domain 1"/>
    <property type="match status" value="1"/>
</dbReference>
<dbReference type="GO" id="GO:0006508">
    <property type="term" value="P:proteolysis"/>
    <property type="evidence" value="ECO:0007669"/>
    <property type="project" value="InterPro"/>
</dbReference>
<dbReference type="InterPro" id="IPR029030">
    <property type="entry name" value="Caspase-like_dom_sf"/>
</dbReference>
<protein>
    <recommendedName>
        <fullName evidence="2">Gingipain domain-containing protein</fullName>
    </recommendedName>
</protein>
<name>S2EAC8_INDAL</name>
<dbReference type="SUPFAM" id="SSF52129">
    <property type="entry name" value="Caspase-like"/>
    <property type="match status" value="1"/>
</dbReference>
<keyword evidence="1" id="KW-0732">Signal</keyword>
<comment type="caution">
    <text evidence="3">The sequence shown here is derived from an EMBL/GenBank/DDBJ whole genome shotgun (WGS) entry which is preliminary data.</text>
</comment>
<dbReference type="InterPro" id="IPR029031">
    <property type="entry name" value="Gingipain_N_sf"/>
</dbReference>
<dbReference type="AlphaFoldDB" id="S2EAC8"/>
<dbReference type="Proteomes" id="UP000006073">
    <property type="component" value="Unassembled WGS sequence"/>
</dbReference>
<dbReference type="STRING" id="1189612.A33Q_0666"/>
<evidence type="ECO:0000256" key="1">
    <source>
        <dbReference type="ARBA" id="ARBA00022729"/>
    </source>
</evidence>
<gene>
    <name evidence="3" type="ORF">A33Q_0666</name>
</gene>
<dbReference type="NCBIfam" id="NF033707">
    <property type="entry name" value="T9SS_sortase"/>
    <property type="match status" value="1"/>
</dbReference>
<dbReference type="GO" id="GO:0008234">
    <property type="term" value="F:cysteine-type peptidase activity"/>
    <property type="evidence" value="ECO:0007669"/>
    <property type="project" value="InterPro"/>
</dbReference>
<dbReference type="Gene3D" id="3.40.50.1460">
    <property type="match status" value="1"/>
</dbReference>
<dbReference type="eggNOG" id="COG1572">
    <property type="taxonomic scope" value="Bacteria"/>
</dbReference>
<organism evidence="3 4">
    <name type="scientific">Indibacter alkaliphilus (strain CCUG 57479 / KCTC 22604 / LW1)</name>
    <dbReference type="NCBI Taxonomy" id="1189612"/>
    <lineage>
        <taxon>Bacteria</taxon>
        <taxon>Pseudomonadati</taxon>
        <taxon>Bacteroidota</taxon>
        <taxon>Cytophagia</taxon>
        <taxon>Cytophagales</taxon>
        <taxon>Cyclobacteriaceae</taxon>
    </lineage>
</organism>
<feature type="domain" description="Gingipain" evidence="2">
    <location>
        <begin position="317"/>
        <end position="682"/>
    </location>
</feature>
<dbReference type="Pfam" id="PF01364">
    <property type="entry name" value="Peptidase_C25"/>
    <property type="match status" value="1"/>
</dbReference>
<reference evidence="3 4" key="1">
    <citation type="journal article" date="2013" name="Genome Announc.">
        <title>Draft Genome Sequence of Indibacter alkaliphilus Strain LW1T, Isolated from Lonar Lake, a Haloalkaline Lake in the Buldana District of Maharashtra, India.</title>
        <authorList>
            <person name="Singh A."/>
            <person name="Kumar Jangir P."/>
            <person name="Sharma R."/>
            <person name="Singh A."/>
            <person name="Kumar Pinnaka A."/>
            <person name="Shivaji S."/>
        </authorList>
    </citation>
    <scope>NUCLEOTIDE SEQUENCE [LARGE SCALE GENOMIC DNA]</scope>
    <source>
        <strain evidence="4">CCUG 57479 / KCTC 22604 / LW1</strain>
    </source>
</reference>
<proteinExistence type="predicted"/>